<name>A0A6A7A5L1_9PLEO</name>
<sequence>MTSPRSSASSTPASSSTSPSRTLGKFSLKSALKKPFQGWSRELLPARDNDDDDYNFTSGSRRECEPNSHRNDR</sequence>
<feature type="region of interest" description="Disordered" evidence="1">
    <location>
        <begin position="1"/>
        <end position="73"/>
    </location>
</feature>
<proteinExistence type="predicted"/>
<keyword evidence="3" id="KW-1185">Reference proteome</keyword>
<evidence type="ECO:0000256" key="1">
    <source>
        <dbReference type="SAM" id="MobiDB-lite"/>
    </source>
</evidence>
<protein>
    <submittedName>
        <fullName evidence="2">Uncharacterized protein</fullName>
    </submittedName>
</protein>
<dbReference type="OrthoDB" id="3794676at2759"/>
<evidence type="ECO:0000313" key="3">
    <source>
        <dbReference type="Proteomes" id="UP000799424"/>
    </source>
</evidence>
<organism evidence="2 3">
    <name type="scientific">Ophiobolus disseminans</name>
    <dbReference type="NCBI Taxonomy" id="1469910"/>
    <lineage>
        <taxon>Eukaryota</taxon>
        <taxon>Fungi</taxon>
        <taxon>Dikarya</taxon>
        <taxon>Ascomycota</taxon>
        <taxon>Pezizomycotina</taxon>
        <taxon>Dothideomycetes</taxon>
        <taxon>Pleosporomycetidae</taxon>
        <taxon>Pleosporales</taxon>
        <taxon>Pleosporineae</taxon>
        <taxon>Phaeosphaeriaceae</taxon>
        <taxon>Ophiobolus</taxon>
    </lineage>
</organism>
<feature type="compositionally biased region" description="Low complexity" evidence="1">
    <location>
        <begin position="1"/>
        <end position="22"/>
    </location>
</feature>
<accession>A0A6A7A5L1</accession>
<reference evidence="2" key="1">
    <citation type="journal article" date="2020" name="Stud. Mycol.">
        <title>101 Dothideomycetes genomes: a test case for predicting lifestyles and emergence of pathogens.</title>
        <authorList>
            <person name="Haridas S."/>
            <person name="Albert R."/>
            <person name="Binder M."/>
            <person name="Bloem J."/>
            <person name="Labutti K."/>
            <person name="Salamov A."/>
            <person name="Andreopoulos B."/>
            <person name="Baker S."/>
            <person name="Barry K."/>
            <person name="Bills G."/>
            <person name="Bluhm B."/>
            <person name="Cannon C."/>
            <person name="Castanera R."/>
            <person name="Culley D."/>
            <person name="Daum C."/>
            <person name="Ezra D."/>
            <person name="Gonzalez J."/>
            <person name="Henrissat B."/>
            <person name="Kuo A."/>
            <person name="Liang C."/>
            <person name="Lipzen A."/>
            <person name="Lutzoni F."/>
            <person name="Magnuson J."/>
            <person name="Mondo S."/>
            <person name="Nolan M."/>
            <person name="Ohm R."/>
            <person name="Pangilinan J."/>
            <person name="Park H.-J."/>
            <person name="Ramirez L."/>
            <person name="Alfaro M."/>
            <person name="Sun H."/>
            <person name="Tritt A."/>
            <person name="Yoshinaga Y."/>
            <person name="Zwiers L.-H."/>
            <person name="Turgeon B."/>
            <person name="Goodwin S."/>
            <person name="Spatafora J."/>
            <person name="Crous P."/>
            <person name="Grigoriev I."/>
        </authorList>
    </citation>
    <scope>NUCLEOTIDE SEQUENCE</scope>
    <source>
        <strain evidence="2">CBS 113818</strain>
    </source>
</reference>
<feature type="compositionally biased region" description="Basic and acidic residues" evidence="1">
    <location>
        <begin position="60"/>
        <end position="73"/>
    </location>
</feature>
<gene>
    <name evidence="2" type="ORF">CC86DRAFT_204545</name>
</gene>
<evidence type="ECO:0000313" key="2">
    <source>
        <dbReference type="EMBL" id="KAF2828124.1"/>
    </source>
</evidence>
<dbReference type="Proteomes" id="UP000799424">
    <property type="component" value="Unassembled WGS sequence"/>
</dbReference>
<dbReference type="EMBL" id="MU006223">
    <property type="protein sequence ID" value="KAF2828124.1"/>
    <property type="molecule type" value="Genomic_DNA"/>
</dbReference>
<dbReference type="AlphaFoldDB" id="A0A6A7A5L1"/>